<evidence type="ECO:0000256" key="3">
    <source>
        <dbReference type="ARBA" id="ARBA00048132"/>
    </source>
</evidence>
<sequence>MSENVVDVVVIGGGAAGLSAAVVLGRARREVVVVDAGSPRNAPAEGVHGFLTRDGISPGELVAIGRAEAEKYGARIVDGVVTGVSNGDGGFVVDLADGGTLRSRRVLVATGLVDELPDVAGLAERWGRDVIHCPYCHGWEVRDRPIGILATGPMATHSALLFRQLSDDVVVFRHTAPALSDEQAEQLAARGITVVEGEVVAVEVEDDRLTGVRLASGEVVAREAVVVMPHVAARADVLAALGVKATDWEMAGQVLGSHVTADAGGATEVPGVWVAGNVTDPRAQVVTSAAAGVMAGAGVNADLIAEETAAAVAALRAAR</sequence>
<dbReference type="EMBL" id="JANYMP010000017">
    <property type="protein sequence ID" value="MCS7481312.1"/>
    <property type="molecule type" value="Genomic_DNA"/>
</dbReference>
<comment type="catalytic activity">
    <reaction evidence="3">
        <text>[thioredoxin]-dithiol + NADP(+) = [thioredoxin]-disulfide + NADPH + H(+)</text>
        <dbReference type="Rhea" id="RHEA:20345"/>
        <dbReference type="Rhea" id="RHEA-COMP:10698"/>
        <dbReference type="Rhea" id="RHEA-COMP:10700"/>
        <dbReference type="ChEBI" id="CHEBI:15378"/>
        <dbReference type="ChEBI" id="CHEBI:29950"/>
        <dbReference type="ChEBI" id="CHEBI:50058"/>
        <dbReference type="ChEBI" id="CHEBI:57783"/>
        <dbReference type="ChEBI" id="CHEBI:58349"/>
        <dbReference type="EC" id="1.8.1.9"/>
    </reaction>
</comment>
<dbReference type="PRINTS" id="PR00368">
    <property type="entry name" value="FADPNR"/>
</dbReference>
<evidence type="ECO:0000313" key="6">
    <source>
        <dbReference type="Proteomes" id="UP001141259"/>
    </source>
</evidence>
<protein>
    <submittedName>
        <fullName evidence="5">NAD(P)/FAD-dependent oxidoreductase</fullName>
    </submittedName>
</protein>
<dbReference type="Pfam" id="PF07992">
    <property type="entry name" value="Pyr_redox_2"/>
    <property type="match status" value="1"/>
</dbReference>
<organism evidence="5 6">
    <name type="scientific">Umezawaea endophytica</name>
    <dbReference type="NCBI Taxonomy" id="1654476"/>
    <lineage>
        <taxon>Bacteria</taxon>
        <taxon>Bacillati</taxon>
        <taxon>Actinomycetota</taxon>
        <taxon>Actinomycetes</taxon>
        <taxon>Pseudonocardiales</taxon>
        <taxon>Pseudonocardiaceae</taxon>
        <taxon>Umezawaea</taxon>
    </lineage>
</organism>
<evidence type="ECO:0000256" key="1">
    <source>
        <dbReference type="ARBA" id="ARBA00022630"/>
    </source>
</evidence>
<dbReference type="InterPro" id="IPR050097">
    <property type="entry name" value="Ferredoxin-NADP_redctase_2"/>
</dbReference>
<reference evidence="5" key="1">
    <citation type="submission" date="2022-08" db="EMBL/GenBank/DDBJ databases">
        <authorList>
            <person name="Tistechok S."/>
            <person name="Samborskyy M."/>
            <person name="Roman I."/>
        </authorList>
    </citation>
    <scope>NUCLEOTIDE SEQUENCE</scope>
    <source>
        <strain evidence="5">DSM 103496</strain>
    </source>
</reference>
<gene>
    <name evidence="5" type="ORF">NZH93_31020</name>
</gene>
<dbReference type="InterPro" id="IPR023753">
    <property type="entry name" value="FAD/NAD-binding_dom"/>
</dbReference>
<evidence type="ECO:0000313" key="5">
    <source>
        <dbReference type="EMBL" id="MCS7481312.1"/>
    </source>
</evidence>
<accession>A0A9X2VSB6</accession>
<comment type="caution">
    <text evidence="5">The sequence shown here is derived from an EMBL/GenBank/DDBJ whole genome shotgun (WGS) entry which is preliminary data.</text>
</comment>
<name>A0A9X2VSB6_9PSEU</name>
<dbReference type="PRINTS" id="PR00469">
    <property type="entry name" value="PNDRDTASEII"/>
</dbReference>
<dbReference type="GO" id="GO:0004791">
    <property type="term" value="F:thioredoxin-disulfide reductase (NADPH) activity"/>
    <property type="evidence" value="ECO:0007669"/>
    <property type="project" value="UniProtKB-EC"/>
</dbReference>
<dbReference type="InterPro" id="IPR036188">
    <property type="entry name" value="FAD/NAD-bd_sf"/>
</dbReference>
<dbReference type="SUPFAM" id="SSF51905">
    <property type="entry name" value="FAD/NAD(P)-binding domain"/>
    <property type="match status" value="1"/>
</dbReference>
<dbReference type="AlphaFoldDB" id="A0A9X2VSB6"/>
<dbReference type="RefSeq" id="WP_259626799.1">
    <property type="nucleotide sequence ID" value="NZ_JANYMP010000017.1"/>
</dbReference>
<proteinExistence type="predicted"/>
<keyword evidence="6" id="KW-1185">Reference proteome</keyword>
<dbReference type="Gene3D" id="3.50.50.60">
    <property type="entry name" value="FAD/NAD(P)-binding domain"/>
    <property type="match status" value="2"/>
</dbReference>
<evidence type="ECO:0000256" key="2">
    <source>
        <dbReference type="ARBA" id="ARBA00023002"/>
    </source>
</evidence>
<evidence type="ECO:0000259" key="4">
    <source>
        <dbReference type="Pfam" id="PF07992"/>
    </source>
</evidence>
<keyword evidence="2" id="KW-0560">Oxidoreductase</keyword>
<dbReference type="PANTHER" id="PTHR48105">
    <property type="entry name" value="THIOREDOXIN REDUCTASE 1-RELATED-RELATED"/>
    <property type="match status" value="1"/>
</dbReference>
<feature type="domain" description="FAD/NAD(P)-binding" evidence="4">
    <location>
        <begin position="7"/>
        <end position="290"/>
    </location>
</feature>
<dbReference type="Proteomes" id="UP001141259">
    <property type="component" value="Unassembled WGS sequence"/>
</dbReference>
<keyword evidence="1" id="KW-0285">Flavoprotein</keyword>